<dbReference type="OrthoDB" id="266229at2"/>
<keyword evidence="6 9" id="KW-0764">Sulfate transport</keyword>
<evidence type="ECO:0000256" key="3">
    <source>
        <dbReference type="ARBA" id="ARBA00022448"/>
    </source>
</evidence>
<comment type="subunit">
    <text evidence="2">The complex is composed of two ATP-binding proteins (CysA), two transmembrane proteins (CysT and CysW) and a solute-binding protein (CysP).</text>
</comment>
<evidence type="ECO:0000256" key="6">
    <source>
        <dbReference type="ARBA" id="ARBA00023032"/>
    </source>
</evidence>
<reference evidence="11 12" key="1">
    <citation type="submission" date="2016-05" db="EMBL/GenBank/DDBJ databases">
        <title>Genomic and physiological characterization of Planctopirus sp. isolated from fresh water lake.</title>
        <authorList>
            <person name="Subhash Y."/>
            <person name="Ramana C."/>
        </authorList>
    </citation>
    <scope>NUCLEOTIDE SEQUENCE [LARGE SCALE GENOMIC DNA]</scope>
    <source>
        <strain evidence="11 12">JC280</strain>
    </source>
</reference>
<comment type="caution">
    <text evidence="9">Lacks conserved residue(s) required for the propagation of feature annotation.</text>
</comment>
<comment type="function">
    <text evidence="9">Part of the ABC transporter complex (TC 3.A.1.6.1) involved in sulfate/thiosulfate import.</text>
</comment>
<dbReference type="NCBIfam" id="TIGR00969">
    <property type="entry name" value="3a0106s02"/>
    <property type="match status" value="1"/>
</dbReference>
<comment type="subcellular location">
    <subcellularLocation>
        <location evidence="1">Cell membrane</location>
        <topology evidence="1">Multi-pass membrane protein</topology>
    </subcellularLocation>
</comment>
<dbReference type="SUPFAM" id="SSF161098">
    <property type="entry name" value="MetI-like"/>
    <property type="match status" value="1"/>
</dbReference>
<accession>A0A1C3EFQ3</accession>
<feature type="transmembrane region" description="Helical" evidence="9">
    <location>
        <begin position="68"/>
        <end position="95"/>
    </location>
</feature>
<evidence type="ECO:0000256" key="9">
    <source>
        <dbReference type="RuleBase" id="RU366001"/>
    </source>
</evidence>
<keyword evidence="4 9" id="KW-0812">Transmembrane</keyword>
<evidence type="ECO:0000256" key="5">
    <source>
        <dbReference type="ARBA" id="ARBA00022989"/>
    </source>
</evidence>
<feature type="domain" description="ABC transmembrane type-1" evidence="10">
    <location>
        <begin position="69"/>
        <end position="272"/>
    </location>
</feature>
<evidence type="ECO:0000256" key="4">
    <source>
        <dbReference type="ARBA" id="ARBA00022692"/>
    </source>
</evidence>
<feature type="transmembrane region" description="Helical" evidence="9">
    <location>
        <begin position="205"/>
        <end position="229"/>
    </location>
</feature>
<comment type="similarity">
    <text evidence="9">Belongs to the binding-protein-dependent transport system permease family. CysTW subfamily.</text>
</comment>
<protein>
    <recommendedName>
        <fullName evidence="9">Sulfate transport system permease protein CysT</fullName>
    </recommendedName>
</protein>
<evidence type="ECO:0000259" key="10">
    <source>
        <dbReference type="PROSITE" id="PS50928"/>
    </source>
</evidence>
<evidence type="ECO:0000256" key="1">
    <source>
        <dbReference type="ARBA" id="ARBA00004651"/>
    </source>
</evidence>
<evidence type="ECO:0000313" key="12">
    <source>
        <dbReference type="Proteomes" id="UP000094828"/>
    </source>
</evidence>
<dbReference type="Proteomes" id="UP000094828">
    <property type="component" value="Unassembled WGS sequence"/>
</dbReference>
<comment type="function">
    <text evidence="8">Part of the ABC transporter complex CysAWTP (TC 3.A.1.6.1) involved in sulfate/thiosulfate import. Probably responsible for the translocation of the substrate across the membrane.</text>
</comment>
<dbReference type="CDD" id="cd06261">
    <property type="entry name" value="TM_PBP2"/>
    <property type="match status" value="1"/>
</dbReference>
<sequence>MSSAISSPPSGSLKKRRVLPGLGLSLGYSITVLTLLLFIPLAACFAKAATLTPSQFWAAAWSERAQSAYFVTFFCSLIAAIIDSIIGVILAWVLVRYQFFGKRFIDSLIDLPFALPTAVAGLVYANMYAEHGWFGKWLVPWGIHVAFTKLGIILVLVFVGLPFVVRTVQPLLETLDDDLEDAAELLGATRWQTLSMVIFPAIQPALLTGFALTFARAIGEFGSVIFISGNLQYKTEIAPYLIVSRLEEYAYAEATAVAVVLIVISLILLVIINGLERWNRRYD</sequence>
<dbReference type="PANTHER" id="PTHR30406">
    <property type="entry name" value="SULFATE TRANSPORT SYSTEM PERMEASE PROTEIN"/>
    <property type="match status" value="1"/>
</dbReference>
<dbReference type="InterPro" id="IPR011865">
    <property type="entry name" value="CysT_permease"/>
</dbReference>
<organism evidence="11 12">
    <name type="scientific">Planctopirus hydrillae</name>
    <dbReference type="NCBI Taxonomy" id="1841610"/>
    <lineage>
        <taxon>Bacteria</taxon>
        <taxon>Pseudomonadati</taxon>
        <taxon>Planctomycetota</taxon>
        <taxon>Planctomycetia</taxon>
        <taxon>Planctomycetales</taxon>
        <taxon>Planctomycetaceae</taxon>
        <taxon>Planctopirus</taxon>
    </lineage>
</organism>
<dbReference type="NCBIfam" id="TIGR02139">
    <property type="entry name" value="permease_CysT"/>
    <property type="match status" value="1"/>
</dbReference>
<dbReference type="InterPro" id="IPR000515">
    <property type="entry name" value="MetI-like"/>
</dbReference>
<keyword evidence="12" id="KW-1185">Reference proteome</keyword>
<evidence type="ECO:0000256" key="8">
    <source>
        <dbReference type="ARBA" id="ARBA00025323"/>
    </source>
</evidence>
<feature type="transmembrane region" description="Helical" evidence="9">
    <location>
        <begin position="21"/>
        <end position="48"/>
    </location>
</feature>
<dbReference type="PANTHER" id="PTHR30406:SF8">
    <property type="entry name" value="SULFATE TRANSPORT SYSTEM PERMEASE PROTEIN CYST"/>
    <property type="match status" value="1"/>
</dbReference>
<feature type="transmembrane region" description="Helical" evidence="9">
    <location>
        <begin position="141"/>
        <end position="165"/>
    </location>
</feature>
<feature type="transmembrane region" description="Helical" evidence="9">
    <location>
        <begin position="107"/>
        <end position="129"/>
    </location>
</feature>
<proteinExistence type="inferred from homology"/>
<gene>
    <name evidence="11" type="ORF">A6X21_21270</name>
</gene>
<dbReference type="GO" id="GO:0015419">
    <property type="term" value="F:ABC-type sulfate transporter activity"/>
    <property type="evidence" value="ECO:0007669"/>
    <property type="project" value="UniProtKB-UniRule"/>
</dbReference>
<name>A0A1C3EFQ3_9PLAN</name>
<dbReference type="GO" id="GO:0005886">
    <property type="term" value="C:plasma membrane"/>
    <property type="evidence" value="ECO:0007669"/>
    <property type="project" value="UniProtKB-SubCell"/>
</dbReference>
<keyword evidence="7 9" id="KW-0472">Membrane</keyword>
<comment type="caution">
    <text evidence="11">The sequence shown here is derived from an EMBL/GenBank/DDBJ whole genome shotgun (WGS) entry which is preliminary data.</text>
</comment>
<dbReference type="FunFam" id="1.10.3720.10:FF:000004">
    <property type="entry name" value="Sulfate transport system permease protein CysT"/>
    <property type="match status" value="1"/>
</dbReference>
<dbReference type="EMBL" id="LYDR01000071">
    <property type="protein sequence ID" value="ODA32050.1"/>
    <property type="molecule type" value="Genomic_DNA"/>
</dbReference>
<dbReference type="AlphaFoldDB" id="A0A1C3EFQ3"/>
<dbReference type="PROSITE" id="PS50928">
    <property type="entry name" value="ABC_TM1"/>
    <property type="match status" value="1"/>
</dbReference>
<feature type="transmembrane region" description="Helical" evidence="9">
    <location>
        <begin position="249"/>
        <end position="272"/>
    </location>
</feature>
<keyword evidence="5 9" id="KW-1133">Transmembrane helix</keyword>
<dbReference type="InterPro" id="IPR005667">
    <property type="entry name" value="Sulph_transpt2"/>
</dbReference>
<evidence type="ECO:0000256" key="2">
    <source>
        <dbReference type="ARBA" id="ARBA00011779"/>
    </source>
</evidence>
<dbReference type="RefSeq" id="WP_068847570.1">
    <property type="nucleotide sequence ID" value="NZ_LYDR01000071.1"/>
</dbReference>
<evidence type="ECO:0000256" key="7">
    <source>
        <dbReference type="ARBA" id="ARBA00023136"/>
    </source>
</evidence>
<dbReference type="InterPro" id="IPR035906">
    <property type="entry name" value="MetI-like_sf"/>
</dbReference>
<dbReference type="Gene3D" id="1.10.3720.10">
    <property type="entry name" value="MetI-like"/>
    <property type="match status" value="1"/>
</dbReference>
<dbReference type="Pfam" id="PF00528">
    <property type="entry name" value="BPD_transp_1"/>
    <property type="match status" value="1"/>
</dbReference>
<keyword evidence="3 9" id="KW-0813">Transport</keyword>
<evidence type="ECO:0000313" key="11">
    <source>
        <dbReference type="EMBL" id="ODA32050.1"/>
    </source>
</evidence>
<dbReference type="STRING" id="1841610.A6X21_21270"/>